<evidence type="ECO:0008006" key="9">
    <source>
        <dbReference type="Google" id="ProtNLM"/>
    </source>
</evidence>
<protein>
    <recommendedName>
        <fullName evidence="9">Protein kinase domain-containing protein</fullName>
    </recommendedName>
</protein>
<name>A0A9P4JGZ5_9PLEO</name>
<dbReference type="AlphaFoldDB" id="A0A9P4JGZ5"/>
<reference evidence="7" key="1">
    <citation type="journal article" date="2020" name="Stud. Mycol.">
        <title>101 Dothideomycetes genomes: a test case for predicting lifestyles and emergence of pathogens.</title>
        <authorList>
            <person name="Haridas S."/>
            <person name="Albert R."/>
            <person name="Binder M."/>
            <person name="Bloem J."/>
            <person name="Labutti K."/>
            <person name="Salamov A."/>
            <person name="Andreopoulos B."/>
            <person name="Baker S."/>
            <person name="Barry K."/>
            <person name="Bills G."/>
            <person name="Bluhm B."/>
            <person name="Cannon C."/>
            <person name="Castanera R."/>
            <person name="Culley D."/>
            <person name="Daum C."/>
            <person name="Ezra D."/>
            <person name="Gonzalez J."/>
            <person name="Henrissat B."/>
            <person name="Kuo A."/>
            <person name="Liang C."/>
            <person name="Lipzen A."/>
            <person name="Lutzoni F."/>
            <person name="Magnuson J."/>
            <person name="Mondo S."/>
            <person name="Nolan M."/>
            <person name="Ohm R."/>
            <person name="Pangilinan J."/>
            <person name="Park H.-J."/>
            <person name="Ramirez L."/>
            <person name="Alfaro M."/>
            <person name="Sun H."/>
            <person name="Tritt A."/>
            <person name="Yoshinaga Y."/>
            <person name="Zwiers L.-H."/>
            <person name="Turgeon B."/>
            <person name="Goodwin S."/>
            <person name="Spatafora J."/>
            <person name="Crous P."/>
            <person name="Grigoriev I."/>
        </authorList>
    </citation>
    <scope>NUCLEOTIDE SEQUENCE</scope>
    <source>
        <strain evidence="7">ATCC 74209</strain>
    </source>
</reference>
<proteinExistence type="predicted"/>
<sequence>MQPKQQYHTPGHQQGNILLGLNAEIRLVDFGPSVHNQENKRTTMCGMVDYLPLGEVLVFELLTGRPPFESKSFQTTEKSIANFKGKVSILWSVLKEGRGCIHKLVHAKANKHISLGEVLKHP</sequence>
<evidence type="ECO:0000256" key="2">
    <source>
        <dbReference type="ARBA" id="ARBA00022679"/>
    </source>
</evidence>
<organism evidence="7 8">
    <name type="scientific">Delitschia confertaspora ATCC 74209</name>
    <dbReference type="NCBI Taxonomy" id="1513339"/>
    <lineage>
        <taxon>Eukaryota</taxon>
        <taxon>Fungi</taxon>
        <taxon>Dikarya</taxon>
        <taxon>Ascomycota</taxon>
        <taxon>Pezizomycotina</taxon>
        <taxon>Dothideomycetes</taxon>
        <taxon>Pleosporomycetidae</taxon>
        <taxon>Pleosporales</taxon>
        <taxon>Delitschiaceae</taxon>
        <taxon>Delitschia</taxon>
    </lineage>
</organism>
<keyword evidence="1" id="KW-0723">Serine/threonine-protein kinase</keyword>
<dbReference type="Gene3D" id="1.10.510.10">
    <property type="entry name" value="Transferase(Phosphotransferase) domain 1"/>
    <property type="match status" value="1"/>
</dbReference>
<dbReference type="OrthoDB" id="377346at2759"/>
<accession>A0A9P4JGZ5</accession>
<evidence type="ECO:0000313" key="8">
    <source>
        <dbReference type="Proteomes" id="UP000799536"/>
    </source>
</evidence>
<evidence type="ECO:0000256" key="4">
    <source>
        <dbReference type="ARBA" id="ARBA00022777"/>
    </source>
</evidence>
<keyword evidence="8" id="KW-1185">Reference proteome</keyword>
<dbReference type="PANTHER" id="PTHR24350">
    <property type="entry name" value="SERINE/THREONINE-PROTEIN KINASE IAL-RELATED"/>
    <property type="match status" value="1"/>
</dbReference>
<keyword evidence="2" id="KW-0808">Transferase</keyword>
<keyword evidence="3 6" id="KW-0547">Nucleotide-binding</keyword>
<dbReference type="GO" id="GO:0005524">
    <property type="term" value="F:ATP binding"/>
    <property type="evidence" value="ECO:0007669"/>
    <property type="project" value="UniProtKB-KW"/>
</dbReference>
<keyword evidence="4" id="KW-0418">Kinase</keyword>
<evidence type="ECO:0000256" key="1">
    <source>
        <dbReference type="ARBA" id="ARBA00022527"/>
    </source>
</evidence>
<evidence type="ECO:0000256" key="6">
    <source>
        <dbReference type="PIRSR" id="PIRSR630616-2"/>
    </source>
</evidence>
<evidence type="ECO:0000256" key="3">
    <source>
        <dbReference type="ARBA" id="ARBA00022741"/>
    </source>
</evidence>
<dbReference type="InterPro" id="IPR011009">
    <property type="entry name" value="Kinase-like_dom_sf"/>
</dbReference>
<comment type="caution">
    <text evidence="7">The sequence shown here is derived from an EMBL/GenBank/DDBJ whole genome shotgun (WGS) entry which is preliminary data.</text>
</comment>
<dbReference type="SUPFAM" id="SSF56112">
    <property type="entry name" value="Protein kinase-like (PK-like)"/>
    <property type="match status" value="1"/>
</dbReference>
<evidence type="ECO:0000256" key="5">
    <source>
        <dbReference type="ARBA" id="ARBA00022840"/>
    </source>
</evidence>
<gene>
    <name evidence="7" type="ORF">GQ43DRAFT_423222</name>
</gene>
<dbReference type="Proteomes" id="UP000799536">
    <property type="component" value="Unassembled WGS sequence"/>
</dbReference>
<keyword evidence="5 6" id="KW-0067">ATP-binding</keyword>
<feature type="binding site" evidence="6">
    <location>
        <position position="29"/>
    </location>
    <ligand>
        <name>ATP</name>
        <dbReference type="ChEBI" id="CHEBI:30616"/>
    </ligand>
</feature>
<dbReference type="InterPro" id="IPR030616">
    <property type="entry name" value="Aur-like"/>
</dbReference>
<dbReference type="EMBL" id="ML994171">
    <property type="protein sequence ID" value="KAF2198104.1"/>
    <property type="molecule type" value="Genomic_DNA"/>
</dbReference>
<dbReference type="GO" id="GO:0004674">
    <property type="term" value="F:protein serine/threonine kinase activity"/>
    <property type="evidence" value="ECO:0007669"/>
    <property type="project" value="UniProtKB-KW"/>
</dbReference>
<evidence type="ECO:0000313" key="7">
    <source>
        <dbReference type="EMBL" id="KAF2198104.1"/>
    </source>
</evidence>